<accession>A0A2N6K9S6</accession>
<evidence type="ECO:0000313" key="2">
    <source>
        <dbReference type="Proteomes" id="UP000235025"/>
    </source>
</evidence>
<comment type="caution">
    <text evidence="1">The sequence shown here is derived from an EMBL/GenBank/DDBJ whole genome shotgun (WGS) entry which is preliminary data.</text>
</comment>
<reference evidence="1 2" key="1">
    <citation type="submission" date="2017-07" db="EMBL/GenBank/DDBJ databases">
        <title>Genomes of Fischerella (Mastigocladus) sp. strains.</title>
        <authorList>
            <person name="Miller S.R."/>
        </authorList>
    </citation>
    <scope>NUCLEOTIDE SEQUENCE [LARGE SCALE GENOMIC DNA]</scope>
    <source>
        <strain evidence="1 2">CCMEE 5268</strain>
    </source>
</reference>
<dbReference type="Proteomes" id="UP000235025">
    <property type="component" value="Unassembled WGS sequence"/>
</dbReference>
<gene>
    <name evidence="1" type="ORF">CEN50_24055</name>
</gene>
<dbReference type="AlphaFoldDB" id="A0A2N6K9S6"/>
<dbReference type="EMBL" id="NMQA01000364">
    <property type="protein sequence ID" value="PLZ94892.1"/>
    <property type="molecule type" value="Genomic_DNA"/>
</dbReference>
<evidence type="ECO:0000313" key="1">
    <source>
        <dbReference type="EMBL" id="PLZ94892.1"/>
    </source>
</evidence>
<sequence>MDNHIFFKKIAVFTLVAALSFSCEGGITRKSEQTQATAQQKSEQNLVYGELIVKEQSDYLMIPVGLTDKNQDRLHSYENRYNYYYNNIIFYGKKDGKTNLLLNKKAIINGFDLLEDKKAGKSSFRYWLYQIIDSDTNGDKKLDTQDAKIGYLSDLSGNNLQQITPNNSQILNWTLVQSAGAIFIKILKDSDNDQKFTEKDETNFIRVNLDKPVIGSEIISDEIEQKIKSLLVK</sequence>
<organism evidence="1 2">
    <name type="scientific">Fischerella thermalis CCMEE 5268</name>
    <dbReference type="NCBI Taxonomy" id="2019662"/>
    <lineage>
        <taxon>Bacteria</taxon>
        <taxon>Bacillati</taxon>
        <taxon>Cyanobacteriota</taxon>
        <taxon>Cyanophyceae</taxon>
        <taxon>Nostocales</taxon>
        <taxon>Hapalosiphonaceae</taxon>
        <taxon>Fischerella</taxon>
    </lineage>
</organism>
<name>A0A2N6K9S6_9CYAN</name>
<proteinExistence type="predicted"/>
<protein>
    <submittedName>
        <fullName evidence="1">Uncharacterized protein</fullName>
    </submittedName>
</protein>
<dbReference type="RefSeq" id="WP_102175080.1">
    <property type="nucleotide sequence ID" value="NZ_NMQA01000364.1"/>
</dbReference>